<dbReference type="AlphaFoldDB" id="A0AA36DDD1"/>
<feature type="non-terminal residue" evidence="2">
    <location>
        <position position="685"/>
    </location>
</feature>
<dbReference type="SUPFAM" id="SSF82199">
    <property type="entry name" value="SET domain"/>
    <property type="match status" value="1"/>
</dbReference>
<evidence type="ECO:0000313" key="2">
    <source>
        <dbReference type="EMBL" id="CAJ0584636.1"/>
    </source>
</evidence>
<dbReference type="PROSITE" id="PS50280">
    <property type="entry name" value="SET"/>
    <property type="match status" value="1"/>
</dbReference>
<comment type="caution">
    <text evidence="2">The sequence shown here is derived from an EMBL/GenBank/DDBJ whole genome shotgun (WGS) entry which is preliminary data.</text>
</comment>
<sequence>MELKLSREIEEDCWVVDFFGPVFGEDEAEARQARLAQRVDIGQRYEYSLKDMSDGTVTAGSVSRWLLDHRQNMSHIGTRHFGPLVNHSYVHPNCEFVKIELGEEGQANVIALKAIRPISEGDELFVDYGIEFWKSKSKGKVDPLYWRCFCAQCAGRCHCNICGKNGSNYHGAPRGAKYDAMRQKINVTAGVAAHVDSDSCVRCRTDIEEVIAAADLKWLGFERSRKKLGAKEFAVKVGALRKTYLEVEKKGGKQKVLDEVKRSFGKKWSRARPILSAVQVKDVLGSVVANLRTEQGTLYTKDHQRLNEGPEVLMVLKKKICTSKDELDSFTRIAKKHSCYDEDANDDQKAVAQHSSGIGKWLEEAKETSERGSVTNDAGSWMICTSKDELEAFTRIVKKHSCYDEDVNDDQKAVAQHTIMIGKWLEAAKDISEASTNAQKIMMGYIELGLSIEKLKSRIDEFEENIPRKQWILLKSDVTASQGLCNNLTHPIRDIYHDDCMDRYEREMDEAHDHQGPNSEVEARGMREYVNTLGNAIDEAYYEWACTTVPIFKLGHQSNTQNPAMKTGSKRLRIELHGLLKCKKRMNEGPEVLMVLKKKICTSKDELDSFTRIAKKHSCYDEDANADQKAVAQHSSGIGKWLEAAKDTSEVVLKLEEQRPMQDDEMCYARTLLDLGRYIRSSGAC</sequence>
<feature type="domain" description="SET" evidence="1">
    <location>
        <begin position="28"/>
        <end position="129"/>
    </location>
</feature>
<accession>A0AA36DDD1</accession>
<name>A0AA36DDD1_9BILA</name>
<dbReference type="InterPro" id="IPR001214">
    <property type="entry name" value="SET_dom"/>
</dbReference>
<proteinExistence type="predicted"/>
<dbReference type="EMBL" id="CATQJA010002699">
    <property type="protein sequence ID" value="CAJ0584636.1"/>
    <property type="molecule type" value="Genomic_DNA"/>
</dbReference>
<dbReference type="Pfam" id="PF00856">
    <property type="entry name" value="SET"/>
    <property type="match status" value="1"/>
</dbReference>
<organism evidence="2 3">
    <name type="scientific">Mesorhabditis spiculigera</name>
    <dbReference type="NCBI Taxonomy" id="96644"/>
    <lineage>
        <taxon>Eukaryota</taxon>
        <taxon>Metazoa</taxon>
        <taxon>Ecdysozoa</taxon>
        <taxon>Nematoda</taxon>
        <taxon>Chromadorea</taxon>
        <taxon>Rhabditida</taxon>
        <taxon>Rhabditina</taxon>
        <taxon>Rhabditomorpha</taxon>
        <taxon>Rhabditoidea</taxon>
        <taxon>Rhabditidae</taxon>
        <taxon>Mesorhabditinae</taxon>
        <taxon>Mesorhabditis</taxon>
    </lineage>
</organism>
<dbReference type="Proteomes" id="UP001177023">
    <property type="component" value="Unassembled WGS sequence"/>
</dbReference>
<gene>
    <name evidence="2" type="ORF">MSPICULIGERA_LOCUS22683</name>
</gene>
<keyword evidence="3" id="KW-1185">Reference proteome</keyword>
<dbReference type="Gene3D" id="2.170.270.10">
    <property type="entry name" value="SET domain"/>
    <property type="match status" value="1"/>
</dbReference>
<dbReference type="InterPro" id="IPR046341">
    <property type="entry name" value="SET_dom_sf"/>
</dbReference>
<evidence type="ECO:0000259" key="1">
    <source>
        <dbReference type="PROSITE" id="PS50280"/>
    </source>
</evidence>
<protein>
    <recommendedName>
        <fullName evidence="1">SET domain-containing protein</fullName>
    </recommendedName>
</protein>
<evidence type="ECO:0000313" key="3">
    <source>
        <dbReference type="Proteomes" id="UP001177023"/>
    </source>
</evidence>
<reference evidence="2" key="1">
    <citation type="submission" date="2023-06" db="EMBL/GenBank/DDBJ databases">
        <authorList>
            <person name="Delattre M."/>
        </authorList>
    </citation>
    <scope>NUCLEOTIDE SEQUENCE</scope>
    <source>
        <strain evidence="2">AF72</strain>
    </source>
</reference>